<evidence type="ECO:0000313" key="1">
    <source>
        <dbReference type="EMBL" id="GAS98270.1"/>
    </source>
</evidence>
<protein>
    <submittedName>
        <fullName evidence="1">Uncharacterized protein</fullName>
    </submittedName>
</protein>
<comment type="caution">
    <text evidence="1">The sequence shown here is derived from an EMBL/GenBank/DDBJ whole genome shotgun (WGS) entry which is preliminary data.</text>
</comment>
<dbReference type="AlphaFoldDB" id="A0A124E2Y4"/>
<reference evidence="2" key="1">
    <citation type="journal article" date="2016" name="Genome Announc.">
        <title>Draft Genome Sequences of Five Rapidly Growing Mycobacterium Species, M. thermoresistibile, M. fortuitum subsp. acetamidolyticum, M. canariasense, M. brisbanense, and M. novocastrense.</title>
        <authorList>
            <person name="Katahira K."/>
            <person name="Ogura Y."/>
            <person name="Gotoh Y."/>
            <person name="Hayashi T."/>
        </authorList>
    </citation>
    <scope>NUCLEOTIDE SEQUENCE [LARGE SCALE GENOMIC DNA]</scope>
    <source>
        <strain evidence="2">JCM15298</strain>
    </source>
</reference>
<dbReference type="EMBL" id="BCSY01000081">
    <property type="protein sequence ID" value="GAS98270.1"/>
    <property type="molecule type" value="Genomic_DNA"/>
</dbReference>
<accession>A0A124E2Y4</accession>
<keyword evidence="2" id="KW-1185">Reference proteome</keyword>
<organism evidence="1 2">
    <name type="scientific">Mycolicibacterium canariasense</name>
    <name type="common">Mycobacterium canariasense</name>
    <dbReference type="NCBI Taxonomy" id="228230"/>
    <lineage>
        <taxon>Bacteria</taxon>
        <taxon>Bacillati</taxon>
        <taxon>Actinomycetota</taxon>
        <taxon>Actinomycetes</taxon>
        <taxon>Mycobacteriales</taxon>
        <taxon>Mycobacteriaceae</taxon>
        <taxon>Mycolicibacterium</taxon>
    </lineage>
</organism>
<evidence type="ECO:0000313" key="2">
    <source>
        <dbReference type="Proteomes" id="UP000069443"/>
    </source>
</evidence>
<proteinExistence type="predicted"/>
<dbReference type="STRING" id="228230.RMCC_5235"/>
<dbReference type="Proteomes" id="UP000069443">
    <property type="component" value="Unassembled WGS sequence"/>
</dbReference>
<gene>
    <name evidence="1" type="ORF">RMCC_5235</name>
</gene>
<sequence length="137" mass="15907">MKRLQTLFDHRDEQRLLVLKVAVQARAGDPRRGGNHADRHRVVRVMQEQIGGGIEEQFPSRTTGLRCTLPRDRGLCTRSFCRHHRHECPPYLGPIDIYRNGRHGVGSHRRACRYDTREIINIYTGCTTHPRPDFNGR</sequence>
<name>A0A124E2Y4_MYCCR</name>
<reference evidence="2" key="2">
    <citation type="submission" date="2016-02" db="EMBL/GenBank/DDBJ databases">
        <title>Draft genome sequence of five rapidly growing Mycobacterium species.</title>
        <authorList>
            <person name="Katahira K."/>
            <person name="Gotou Y."/>
            <person name="Iida K."/>
            <person name="Ogura Y."/>
            <person name="Hayashi T."/>
        </authorList>
    </citation>
    <scope>NUCLEOTIDE SEQUENCE [LARGE SCALE GENOMIC DNA]</scope>
    <source>
        <strain evidence="2">JCM15298</strain>
    </source>
</reference>